<dbReference type="SUPFAM" id="SSF53474">
    <property type="entry name" value="alpha/beta-Hydrolases"/>
    <property type="match status" value="1"/>
</dbReference>
<keyword evidence="3" id="KW-1185">Reference proteome</keyword>
<dbReference type="EMBL" id="JACU01000004">
    <property type="protein sequence ID" value="KMS56533.1"/>
    <property type="molecule type" value="Genomic_DNA"/>
</dbReference>
<dbReference type="PANTHER" id="PTHR43798:SF33">
    <property type="entry name" value="HYDROLASE, PUTATIVE (AFU_ORTHOLOGUE AFUA_2G14860)-RELATED"/>
    <property type="match status" value="1"/>
</dbReference>
<sequence>MLHQRSGQREAHSTGMNEAPAIHRAYTRCRHGQMHYRIAGPAKGTRVPIVLLHQNPSSSYEYEPLIRALATDRLVVALDTPGYGMSDAPPAPPGMPGYAAAFSDALDALAEEGILTGPVDLYGFHTGTLLSCELAIARPDRVRALGLTGIPMFDEAALAQRLAAADDFPAPDEDGTVIGDLLTKLWTYVVTSRNPAVPLDKAALNFADKARVLDRFTWAYRGVWSWDFSRLEQVTQPALLIQPAEDLLSVSLEAAARMPFCRVVELPDLDRDIFDIAPERIAHELRDFLDRV</sequence>
<dbReference type="GO" id="GO:0016020">
    <property type="term" value="C:membrane"/>
    <property type="evidence" value="ECO:0007669"/>
    <property type="project" value="TreeGrafter"/>
</dbReference>
<dbReference type="InterPro" id="IPR000073">
    <property type="entry name" value="AB_hydrolase_1"/>
</dbReference>
<name>A0A0J7XZA9_9SPHN</name>
<dbReference type="Pfam" id="PF00561">
    <property type="entry name" value="Abhydrolase_1"/>
    <property type="match status" value="1"/>
</dbReference>
<accession>A0A0J7XZA9</accession>
<protein>
    <submittedName>
        <fullName evidence="2">Alpha/beta hydrolase</fullName>
    </submittedName>
</protein>
<keyword evidence="2" id="KW-0378">Hydrolase</keyword>
<organism evidence="2 3">
    <name type="scientific">Novosphingobium barchaimii LL02</name>
    <dbReference type="NCBI Taxonomy" id="1114963"/>
    <lineage>
        <taxon>Bacteria</taxon>
        <taxon>Pseudomonadati</taxon>
        <taxon>Pseudomonadota</taxon>
        <taxon>Alphaproteobacteria</taxon>
        <taxon>Sphingomonadales</taxon>
        <taxon>Sphingomonadaceae</taxon>
        <taxon>Novosphingobium</taxon>
    </lineage>
</organism>
<dbReference type="Gene3D" id="3.40.50.1820">
    <property type="entry name" value="alpha/beta hydrolase"/>
    <property type="match status" value="1"/>
</dbReference>
<evidence type="ECO:0000259" key="1">
    <source>
        <dbReference type="Pfam" id="PF00561"/>
    </source>
</evidence>
<dbReference type="Proteomes" id="UP000052268">
    <property type="component" value="Unassembled WGS sequence"/>
</dbReference>
<dbReference type="OrthoDB" id="7618865at2"/>
<comment type="caution">
    <text evidence="2">The sequence shown here is derived from an EMBL/GenBank/DDBJ whole genome shotgun (WGS) entry which is preliminary data.</text>
</comment>
<dbReference type="PATRIC" id="fig|1114963.3.peg.2151"/>
<dbReference type="InterPro" id="IPR029058">
    <property type="entry name" value="AB_hydrolase_fold"/>
</dbReference>
<evidence type="ECO:0000313" key="3">
    <source>
        <dbReference type="Proteomes" id="UP000052268"/>
    </source>
</evidence>
<proteinExistence type="predicted"/>
<dbReference type="AlphaFoldDB" id="A0A0J7XZA9"/>
<dbReference type="PANTHER" id="PTHR43798">
    <property type="entry name" value="MONOACYLGLYCEROL LIPASE"/>
    <property type="match status" value="1"/>
</dbReference>
<dbReference type="RefSeq" id="WP_059151502.1">
    <property type="nucleotide sequence ID" value="NZ_KQ130453.1"/>
</dbReference>
<dbReference type="InterPro" id="IPR050266">
    <property type="entry name" value="AB_hydrolase_sf"/>
</dbReference>
<reference evidence="2 3" key="1">
    <citation type="journal article" date="2015" name="G3 (Bethesda)">
        <title>Insights into Ongoing Evolution of the Hexachlorocyclohexane Catabolic Pathway from Comparative Genomics of Ten Sphingomonadaceae Strains.</title>
        <authorList>
            <person name="Pearce S.L."/>
            <person name="Oakeshott J.G."/>
            <person name="Pandey G."/>
        </authorList>
    </citation>
    <scope>NUCLEOTIDE SEQUENCE [LARGE SCALE GENOMIC DNA]</scope>
    <source>
        <strain evidence="2 3">LL02</strain>
    </source>
</reference>
<evidence type="ECO:0000313" key="2">
    <source>
        <dbReference type="EMBL" id="KMS56533.1"/>
    </source>
</evidence>
<dbReference type="GO" id="GO:0016787">
    <property type="term" value="F:hydrolase activity"/>
    <property type="evidence" value="ECO:0007669"/>
    <property type="project" value="UniProtKB-KW"/>
</dbReference>
<gene>
    <name evidence="2" type="ORF">V474_16585</name>
</gene>
<feature type="domain" description="AB hydrolase-1" evidence="1">
    <location>
        <begin position="48"/>
        <end position="248"/>
    </location>
</feature>